<accession>A0A0D0BQS4</accession>
<evidence type="ECO:0000313" key="1">
    <source>
        <dbReference type="EMBL" id="KIK73887.1"/>
    </source>
</evidence>
<protein>
    <submittedName>
        <fullName evidence="1">Uncharacterized protein</fullName>
    </submittedName>
</protein>
<keyword evidence="2" id="KW-1185">Reference proteome</keyword>
<name>A0A0D0BQS4_9AGAM</name>
<dbReference type="OrthoDB" id="5946233at2759"/>
<evidence type="ECO:0000313" key="2">
    <source>
        <dbReference type="Proteomes" id="UP000054538"/>
    </source>
</evidence>
<dbReference type="HOGENOM" id="CLU_170774_0_0_1"/>
<dbReference type="EMBL" id="KN829340">
    <property type="protein sequence ID" value="KIK73887.1"/>
    <property type="molecule type" value="Genomic_DNA"/>
</dbReference>
<dbReference type="AlphaFoldDB" id="A0A0D0BQS4"/>
<dbReference type="STRING" id="930991.A0A0D0BQS4"/>
<reference evidence="2" key="2">
    <citation type="submission" date="2015-01" db="EMBL/GenBank/DDBJ databases">
        <title>Evolutionary Origins and Diversification of the Mycorrhizal Mutualists.</title>
        <authorList>
            <consortium name="DOE Joint Genome Institute"/>
            <consortium name="Mycorrhizal Genomics Consortium"/>
            <person name="Kohler A."/>
            <person name="Kuo A."/>
            <person name="Nagy L.G."/>
            <person name="Floudas D."/>
            <person name="Copeland A."/>
            <person name="Barry K.W."/>
            <person name="Cichocki N."/>
            <person name="Veneault-Fourrey C."/>
            <person name="LaButti K."/>
            <person name="Lindquist E.A."/>
            <person name="Lipzen A."/>
            <person name="Lundell T."/>
            <person name="Morin E."/>
            <person name="Murat C."/>
            <person name="Riley R."/>
            <person name="Ohm R."/>
            <person name="Sun H."/>
            <person name="Tunlid A."/>
            <person name="Henrissat B."/>
            <person name="Grigoriev I.V."/>
            <person name="Hibbett D.S."/>
            <person name="Martin F."/>
        </authorList>
    </citation>
    <scope>NUCLEOTIDE SEQUENCE [LARGE SCALE GENOMIC DNA]</scope>
    <source>
        <strain evidence="2">Ve08.2h10</strain>
    </source>
</reference>
<feature type="non-terminal residue" evidence="1">
    <location>
        <position position="114"/>
    </location>
</feature>
<proteinExistence type="predicted"/>
<gene>
    <name evidence="1" type="ORF">PAXRUDRAFT_177255</name>
</gene>
<sequence>EILPCGVPNLVYQSAEDFRALDFKITVEQEALDHVRRLYIKPSHVVSDLVPQPLGECINCCYLDLGCPIVTRRSVWDIYLLLLDMLQTPSVDLPPFIRLLASRRRQRRFCSFAG</sequence>
<dbReference type="Proteomes" id="UP000054538">
    <property type="component" value="Unassembled WGS sequence"/>
</dbReference>
<dbReference type="InParanoid" id="A0A0D0BQS4"/>
<reference evidence="1 2" key="1">
    <citation type="submission" date="2014-04" db="EMBL/GenBank/DDBJ databases">
        <authorList>
            <consortium name="DOE Joint Genome Institute"/>
            <person name="Kuo A."/>
            <person name="Kohler A."/>
            <person name="Jargeat P."/>
            <person name="Nagy L.G."/>
            <person name="Floudas D."/>
            <person name="Copeland A."/>
            <person name="Barry K.W."/>
            <person name="Cichocki N."/>
            <person name="Veneault-Fourrey C."/>
            <person name="LaButti K."/>
            <person name="Lindquist E.A."/>
            <person name="Lipzen A."/>
            <person name="Lundell T."/>
            <person name="Morin E."/>
            <person name="Murat C."/>
            <person name="Sun H."/>
            <person name="Tunlid A."/>
            <person name="Henrissat B."/>
            <person name="Grigoriev I.V."/>
            <person name="Hibbett D.S."/>
            <person name="Martin F."/>
            <person name="Nordberg H.P."/>
            <person name="Cantor M.N."/>
            <person name="Hua S.X."/>
        </authorList>
    </citation>
    <scope>NUCLEOTIDE SEQUENCE [LARGE SCALE GENOMIC DNA]</scope>
    <source>
        <strain evidence="1 2">Ve08.2h10</strain>
    </source>
</reference>
<organism evidence="1 2">
    <name type="scientific">Paxillus rubicundulus Ve08.2h10</name>
    <dbReference type="NCBI Taxonomy" id="930991"/>
    <lineage>
        <taxon>Eukaryota</taxon>
        <taxon>Fungi</taxon>
        <taxon>Dikarya</taxon>
        <taxon>Basidiomycota</taxon>
        <taxon>Agaricomycotina</taxon>
        <taxon>Agaricomycetes</taxon>
        <taxon>Agaricomycetidae</taxon>
        <taxon>Boletales</taxon>
        <taxon>Paxilineae</taxon>
        <taxon>Paxillaceae</taxon>
        <taxon>Paxillus</taxon>
    </lineage>
</organism>